<evidence type="ECO:0000256" key="1">
    <source>
        <dbReference type="ARBA" id="ARBA00004123"/>
    </source>
</evidence>
<evidence type="ECO:0000256" key="10">
    <source>
        <dbReference type="ARBA" id="ARBA00047899"/>
    </source>
</evidence>
<evidence type="ECO:0000313" key="15">
    <source>
        <dbReference type="EMBL" id="NXC61455.1"/>
    </source>
</evidence>
<comment type="catalytic activity">
    <reaction evidence="11">
        <text>L-seryl-[protein] + ATP = O-phospho-L-seryl-[protein] + ADP + H(+)</text>
        <dbReference type="Rhea" id="RHEA:17989"/>
        <dbReference type="Rhea" id="RHEA-COMP:9863"/>
        <dbReference type="Rhea" id="RHEA-COMP:11604"/>
        <dbReference type="ChEBI" id="CHEBI:15378"/>
        <dbReference type="ChEBI" id="CHEBI:29999"/>
        <dbReference type="ChEBI" id="CHEBI:30616"/>
        <dbReference type="ChEBI" id="CHEBI:83421"/>
        <dbReference type="ChEBI" id="CHEBI:456216"/>
        <dbReference type="EC" id="2.7.11.1"/>
    </reaction>
</comment>
<proteinExistence type="inferred from homology"/>
<dbReference type="SMART" id="SM00220">
    <property type="entry name" value="S_TKc"/>
    <property type="match status" value="1"/>
</dbReference>
<dbReference type="PANTHER" id="PTHR11042:SF169">
    <property type="entry name" value="PROTEIN KINASE DOMAIN-CONTAINING PROTEIN"/>
    <property type="match status" value="1"/>
</dbReference>
<evidence type="ECO:0000256" key="5">
    <source>
        <dbReference type="ARBA" id="ARBA00022741"/>
    </source>
</evidence>
<keyword evidence="8" id="KW-0539">Nucleus</keyword>
<evidence type="ECO:0000313" key="16">
    <source>
        <dbReference type="Proteomes" id="UP000557196"/>
    </source>
</evidence>
<keyword evidence="7 12" id="KW-0067">ATP-binding</keyword>
<comment type="subcellular location">
    <subcellularLocation>
        <location evidence="1">Nucleus</location>
    </subcellularLocation>
</comment>
<dbReference type="GO" id="GO:0005737">
    <property type="term" value="C:cytoplasm"/>
    <property type="evidence" value="ECO:0007669"/>
    <property type="project" value="TreeGrafter"/>
</dbReference>
<evidence type="ECO:0000256" key="8">
    <source>
        <dbReference type="ARBA" id="ARBA00023242"/>
    </source>
</evidence>
<evidence type="ECO:0000256" key="9">
    <source>
        <dbReference type="ARBA" id="ARBA00037982"/>
    </source>
</evidence>
<keyword evidence="16" id="KW-1185">Reference proteome</keyword>
<reference evidence="15 16" key="1">
    <citation type="submission" date="2019-09" db="EMBL/GenBank/DDBJ databases">
        <title>Bird 10,000 Genomes (B10K) Project - Family phase.</title>
        <authorList>
            <person name="Zhang G."/>
        </authorList>
    </citation>
    <scope>NUCLEOTIDE SEQUENCE [LARGE SCALE GENOMIC DNA]</scope>
    <source>
        <strain evidence="15">B10K-DU-029-36</strain>
        <tissue evidence="15">Muscle</tissue>
    </source>
</reference>
<comment type="similarity">
    <text evidence="9">Belongs to the protein kinase superfamily. Ser/Thr protein kinase family. GCN2 subfamily.</text>
</comment>
<dbReference type="GO" id="GO:0005654">
    <property type="term" value="C:nucleoplasm"/>
    <property type="evidence" value="ECO:0007669"/>
    <property type="project" value="UniProtKB-ARBA"/>
</dbReference>
<feature type="domain" description="Protein kinase" evidence="14">
    <location>
        <begin position="7"/>
        <end position="254"/>
    </location>
</feature>
<keyword evidence="5 12" id="KW-0547">Nucleotide-binding</keyword>
<keyword evidence="3 13" id="KW-0723">Serine/threonine-protein kinase</keyword>
<dbReference type="AlphaFoldDB" id="A0A7K8HZE5"/>
<protein>
    <recommendedName>
        <fullName evidence="2">non-specific serine/threonine protein kinase</fullName>
        <ecNumber evidence="2">2.7.11.1</ecNumber>
    </recommendedName>
</protein>
<dbReference type="PROSITE" id="PS00108">
    <property type="entry name" value="PROTEIN_KINASE_ST"/>
    <property type="match status" value="1"/>
</dbReference>
<feature type="non-terminal residue" evidence="15">
    <location>
        <position position="254"/>
    </location>
</feature>
<evidence type="ECO:0000256" key="12">
    <source>
        <dbReference type="PROSITE-ProRule" id="PRU10141"/>
    </source>
</evidence>
<accession>A0A7K8HZE5</accession>
<dbReference type="Gene3D" id="3.30.200.20">
    <property type="entry name" value="Phosphorylase Kinase, domain 1"/>
    <property type="match status" value="1"/>
</dbReference>
<dbReference type="InterPro" id="IPR050339">
    <property type="entry name" value="CC_SR_Kinase"/>
</dbReference>
<evidence type="ECO:0000256" key="13">
    <source>
        <dbReference type="RuleBase" id="RU000304"/>
    </source>
</evidence>
<dbReference type="InterPro" id="IPR011009">
    <property type="entry name" value="Kinase-like_dom_sf"/>
</dbReference>
<evidence type="ECO:0000256" key="11">
    <source>
        <dbReference type="ARBA" id="ARBA00048679"/>
    </source>
</evidence>
<evidence type="ECO:0000256" key="3">
    <source>
        <dbReference type="ARBA" id="ARBA00022527"/>
    </source>
</evidence>
<dbReference type="SUPFAM" id="SSF56112">
    <property type="entry name" value="Protein kinase-like (PK-like)"/>
    <property type="match status" value="1"/>
</dbReference>
<dbReference type="Gene3D" id="1.10.510.10">
    <property type="entry name" value="Transferase(Phosphotransferase) domain 1"/>
    <property type="match status" value="1"/>
</dbReference>
<evidence type="ECO:0000256" key="6">
    <source>
        <dbReference type="ARBA" id="ARBA00022777"/>
    </source>
</evidence>
<feature type="non-terminal residue" evidence="15">
    <location>
        <position position="1"/>
    </location>
</feature>
<dbReference type="PANTHER" id="PTHR11042">
    <property type="entry name" value="EUKARYOTIC TRANSLATION INITIATION FACTOR 2-ALPHA KINASE EIF2-ALPHA KINASE -RELATED"/>
    <property type="match status" value="1"/>
</dbReference>
<evidence type="ECO:0000256" key="4">
    <source>
        <dbReference type="ARBA" id="ARBA00022679"/>
    </source>
</evidence>
<feature type="binding site" evidence="12">
    <location>
        <position position="36"/>
    </location>
    <ligand>
        <name>ATP</name>
        <dbReference type="ChEBI" id="CHEBI:30616"/>
    </ligand>
</feature>
<dbReference type="GO" id="GO:0110031">
    <property type="term" value="P:negative regulation of G2/MI transition of meiotic cell cycle"/>
    <property type="evidence" value="ECO:0007669"/>
    <property type="project" value="TreeGrafter"/>
</dbReference>
<dbReference type="GO" id="GO:0005524">
    <property type="term" value="F:ATP binding"/>
    <property type="evidence" value="ECO:0007669"/>
    <property type="project" value="UniProtKB-UniRule"/>
</dbReference>
<comment type="caution">
    <text evidence="15">The sequence shown here is derived from an EMBL/GenBank/DDBJ whole genome shotgun (WGS) entry which is preliminary data.</text>
</comment>
<dbReference type="Proteomes" id="UP000557196">
    <property type="component" value="Unassembled WGS sequence"/>
</dbReference>
<name>A0A7K8HZE5_9CORV</name>
<dbReference type="Pfam" id="PF00069">
    <property type="entry name" value="Pkinase"/>
    <property type="match status" value="1"/>
</dbReference>
<dbReference type="PROSITE" id="PS50011">
    <property type="entry name" value="PROTEIN_KINASE_DOM"/>
    <property type="match status" value="1"/>
</dbReference>
<evidence type="ECO:0000256" key="7">
    <source>
        <dbReference type="ARBA" id="ARBA00022840"/>
    </source>
</evidence>
<dbReference type="FunFam" id="3.30.200.20:FF:000165">
    <property type="entry name" value="Serine/threonine-protein kinase PDIK1L"/>
    <property type="match status" value="1"/>
</dbReference>
<dbReference type="PROSITE" id="PS00107">
    <property type="entry name" value="PROTEIN_KINASE_ATP"/>
    <property type="match status" value="1"/>
</dbReference>
<keyword evidence="6 15" id="KW-0418">Kinase</keyword>
<organism evidence="15 16">
    <name type="scientific">Aleadryas rufinucha</name>
    <name type="common">rufous-naped whistler</name>
    <dbReference type="NCBI Taxonomy" id="461220"/>
    <lineage>
        <taxon>Eukaryota</taxon>
        <taxon>Metazoa</taxon>
        <taxon>Chordata</taxon>
        <taxon>Craniata</taxon>
        <taxon>Vertebrata</taxon>
        <taxon>Euteleostomi</taxon>
        <taxon>Archelosauria</taxon>
        <taxon>Archosauria</taxon>
        <taxon>Dinosauria</taxon>
        <taxon>Saurischia</taxon>
        <taxon>Theropoda</taxon>
        <taxon>Coelurosauria</taxon>
        <taxon>Aves</taxon>
        <taxon>Neognathae</taxon>
        <taxon>Neoaves</taxon>
        <taxon>Telluraves</taxon>
        <taxon>Australaves</taxon>
        <taxon>Passeriformes</taxon>
        <taxon>Corvoidea</taxon>
        <taxon>Pachycephalidae</taxon>
        <taxon>Aleadryas</taxon>
    </lineage>
</organism>
<gene>
    <name evidence="15" type="primary">Pdik1l_0</name>
    <name evidence="15" type="ORF">ALERUF_R06831</name>
</gene>
<dbReference type="EMBL" id="VZTH01014724">
    <property type="protein sequence ID" value="NXC61455.1"/>
    <property type="molecule type" value="Genomic_DNA"/>
</dbReference>
<dbReference type="InterPro" id="IPR017441">
    <property type="entry name" value="Protein_kinase_ATP_BS"/>
</dbReference>
<dbReference type="InterPro" id="IPR008271">
    <property type="entry name" value="Ser/Thr_kinase_AS"/>
</dbReference>
<evidence type="ECO:0000259" key="14">
    <source>
        <dbReference type="PROSITE" id="PS50011"/>
    </source>
</evidence>
<sequence length="254" mass="28521">MAEEAEYSIVREVGRGSYGVLYEAVAKRTERKVAVKRTRCSGPESAELALREFWALRSVRRQHENVVRLEECVLQDGRAFRPLDERRRSAGHLLLVETCLKGRSRPEPRSACSLWFVMEFCDGGTMNEYLLARGPAARLNRSFMRQLGGAVAFLHRHRVVHRDLKADNVLVAHGRAGPVVKVANFGLSRVCRGEGNVNQPCFSSACGSNFFMAPEVWEGRYGAKADIFALGITFWAMVERITFRDGATEKELLG</sequence>
<dbReference type="InterPro" id="IPR000719">
    <property type="entry name" value="Prot_kinase_dom"/>
</dbReference>
<dbReference type="EC" id="2.7.11.1" evidence="2"/>
<dbReference type="GO" id="GO:0004674">
    <property type="term" value="F:protein serine/threonine kinase activity"/>
    <property type="evidence" value="ECO:0007669"/>
    <property type="project" value="UniProtKB-KW"/>
</dbReference>
<comment type="catalytic activity">
    <reaction evidence="10">
        <text>L-threonyl-[protein] + ATP = O-phospho-L-threonyl-[protein] + ADP + H(+)</text>
        <dbReference type="Rhea" id="RHEA:46608"/>
        <dbReference type="Rhea" id="RHEA-COMP:11060"/>
        <dbReference type="Rhea" id="RHEA-COMP:11605"/>
        <dbReference type="ChEBI" id="CHEBI:15378"/>
        <dbReference type="ChEBI" id="CHEBI:30013"/>
        <dbReference type="ChEBI" id="CHEBI:30616"/>
        <dbReference type="ChEBI" id="CHEBI:61977"/>
        <dbReference type="ChEBI" id="CHEBI:456216"/>
        <dbReference type="EC" id="2.7.11.1"/>
    </reaction>
</comment>
<keyword evidence="4" id="KW-0808">Transferase</keyword>
<evidence type="ECO:0000256" key="2">
    <source>
        <dbReference type="ARBA" id="ARBA00012513"/>
    </source>
</evidence>